<feature type="domain" description="HTH cro/C1-type" evidence="2">
    <location>
        <begin position="6"/>
        <end position="61"/>
    </location>
</feature>
<dbReference type="RefSeq" id="WP_080292172.1">
    <property type="nucleotide sequence ID" value="NZ_CP069280.1"/>
</dbReference>
<dbReference type="EMBL" id="CP069280">
    <property type="protein sequence ID" value="QRI52885.1"/>
    <property type="molecule type" value="Genomic_DNA"/>
</dbReference>
<dbReference type="InterPro" id="IPR010982">
    <property type="entry name" value="Lambda_DNA-bd_dom_sf"/>
</dbReference>
<dbReference type="SUPFAM" id="SSF47413">
    <property type="entry name" value="lambda repressor-like DNA-binding domains"/>
    <property type="match status" value="1"/>
</dbReference>
<evidence type="ECO:0000313" key="3">
    <source>
        <dbReference type="EMBL" id="QRI52885.1"/>
    </source>
</evidence>
<organism evidence="3 4">
    <name type="scientific">Clostridium botulinum</name>
    <dbReference type="NCBI Taxonomy" id="1491"/>
    <lineage>
        <taxon>Bacteria</taxon>
        <taxon>Bacillati</taxon>
        <taxon>Bacillota</taxon>
        <taxon>Clostridia</taxon>
        <taxon>Eubacteriales</taxon>
        <taxon>Clostridiaceae</taxon>
        <taxon>Clostridium</taxon>
    </lineage>
</organism>
<accession>A0ABD7CHM3</accession>
<name>A0ABD7CHM3_CLOBO</name>
<dbReference type="PANTHER" id="PTHR46797">
    <property type="entry name" value="HTH-TYPE TRANSCRIPTIONAL REGULATOR"/>
    <property type="match status" value="1"/>
</dbReference>
<dbReference type="AlphaFoldDB" id="A0ABD7CHM3"/>
<dbReference type="Gene3D" id="1.10.260.40">
    <property type="entry name" value="lambda repressor-like DNA-binding domains"/>
    <property type="match status" value="1"/>
</dbReference>
<dbReference type="GO" id="GO:0003677">
    <property type="term" value="F:DNA binding"/>
    <property type="evidence" value="ECO:0007669"/>
    <property type="project" value="UniProtKB-KW"/>
</dbReference>
<sequence length="230" mass="25687">MLSENIKKIRINKGLGLNETARKAGISGSYLSDIENGKKENPTVTTLNKIADALEVPLDYLTRKSVKAVIEDNLEELGMTFEELSSKTKIPIAFFDSLDDIIPDEGDYERIQVIARALNIEPADLANALHKQEPPIAPEKLKEWDDKYSNVIKESKSSYVPSSSLKGALRNEFEEKQFTSPQAAMQFILKQPSIMGFGGFDASKMSDQDIIDFANELLNIIKMLGPKYNK</sequence>
<protein>
    <submittedName>
        <fullName evidence="3">Helix-turn-helix domain-containing protein</fullName>
    </submittedName>
</protein>
<dbReference type="InterPro" id="IPR001387">
    <property type="entry name" value="Cro/C1-type_HTH"/>
</dbReference>
<evidence type="ECO:0000256" key="1">
    <source>
        <dbReference type="ARBA" id="ARBA00023125"/>
    </source>
</evidence>
<evidence type="ECO:0000259" key="2">
    <source>
        <dbReference type="PROSITE" id="PS50943"/>
    </source>
</evidence>
<gene>
    <name evidence="3" type="ORF">JQS73_15850</name>
</gene>
<dbReference type="SMART" id="SM00530">
    <property type="entry name" value="HTH_XRE"/>
    <property type="match status" value="2"/>
</dbReference>
<dbReference type="PANTHER" id="PTHR46797:SF1">
    <property type="entry name" value="METHYLPHOSPHONATE SYNTHASE"/>
    <property type="match status" value="1"/>
</dbReference>
<dbReference type="Pfam" id="PF01381">
    <property type="entry name" value="HTH_3"/>
    <property type="match status" value="1"/>
</dbReference>
<dbReference type="InterPro" id="IPR050807">
    <property type="entry name" value="TransReg_Diox_bact_type"/>
</dbReference>
<dbReference type="Proteomes" id="UP000663464">
    <property type="component" value="Chromosome"/>
</dbReference>
<reference evidence="3 4" key="1">
    <citation type="journal article" date="2014" name="J. Infect. Dis.">
        <title>Molecular characterization of a novel botulinum neurotoxin type H gene.</title>
        <authorList>
            <person name="Dover N."/>
            <person name="Barash J.R."/>
            <person name="Hill K.K."/>
            <person name="Xie G."/>
            <person name="Arnon S.S."/>
        </authorList>
    </citation>
    <scope>NUCLEOTIDE SEQUENCE [LARGE SCALE GENOMIC DNA]</scope>
    <source>
        <strain evidence="3 4">IBCA10-7060</strain>
    </source>
</reference>
<proteinExistence type="predicted"/>
<keyword evidence="1" id="KW-0238">DNA-binding</keyword>
<evidence type="ECO:0000313" key="4">
    <source>
        <dbReference type="Proteomes" id="UP000663464"/>
    </source>
</evidence>
<dbReference type="CDD" id="cd00093">
    <property type="entry name" value="HTH_XRE"/>
    <property type="match status" value="1"/>
</dbReference>
<dbReference type="PROSITE" id="PS50943">
    <property type="entry name" value="HTH_CROC1"/>
    <property type="match status" value="1"/>
</dbReference>